<dbReference type="EMBL" id="EAAA01002227">
    <property type="status" value="NOT_ANNOTATED_CDS"/>
    <property type="molecule type" value="Genomic_DNA"/>
</dbReference>
<protein>
    <recommendedName>
        <fullName evidence="3">EGF-like domain-containing protein</fullName>
    </recommendedName>
</protein>
<sequence length="218" mass="24933">MRADGSEKRAVLTRLNWPYGVFISYERNSLFFTEARMGEILEYSLDSMNQSSPQHVNVFAVNSNLARSRPFFISMVVLGDMVYFYDLAKHYVEQFNLTMGVTPTTQFGPTIFFKGREMMLYNRDYYNRYIGPLSNPCGRNTSNACSEFCFNINNQTVCNCQDGSSLLGSVCVDNVGRTDNPPRTVEPCPVDTEIQLPLCESTVPFSWNQISWVDDYTR</sequence>
<evidence type="ECO:0000313" key="1">
    <source>
        <dbReference type="Ensembl" id="ENSCINP00000022782.2"/>
    </source>
</evidence>
<dbReference type="Proteomes" id="UP000008144">
    <property type="component" value="Chromosome 5"/>
</dbReference>
<organism evidence="1 2">
    <name type="scientific">Ciona intestinalis</name>
    <name type="common">Transparent sea squirt</name>
    <name type="synonym">Ascidia intestinalis</name>
    <dbReference type="NCBI Taxonomy" id="7719"/>
    <lineage>
        <taxon>Eukaryota</taxon>
        <taxon>Metazoa</taxon>
        <taxon>Chordata</taxon>
        <taxon>Tunicata</taxon>
        <taxon>Ascidiacea</taxon>
        <taxon>Phlebobranchia</taxon>
        <taxon>Cionidae</taxon>
        <taxon>Ciona</taxon>
    </lineage>
</organism>
<reference evidence="1" key="2">
    <citation type="journal article" date="2008" name="Genome Biol.">
        <title>Improved genome assembly and evidence-based global gene model set for the chordate Ciona intestinalis: new insight into intron and operon populations.</title>
        <authorList>
            <person name="Satou Y."/>
            <person name="Mineta K."/>
            <person name="Ogasawara M."/>
            <person name="Sasakura Y."/>
            <person name="Shoguchi E."/>
            <person name="Ueno K."/>
            <person name="Yamada L."/>
            <person name="Matsumoto J."/>
            <person name="Wasserscheid J."/>
            <person name="Dewar K."/>
            <person name="Wiley G.B."/>
            <person name="Macmil S.L."/>
            <person name="Roe B.A."/>
            <person name="Zeller R.W."/>
            <person name="Hastings K.E."/>
            <person name="Lemaire P."/>
            <person name="Lindquist E."/>
            <person name="Endo T."/>
            <person name="Hotta K."/>
            <person name="Inaba K."/>
        </authorList>
    </citation>
    <scope>NUCLEOTIDE SEQUENCE [LARGE SCALE GENOMIC DNA]</scope>
    <source>
        <strain evidence="1">wild type</strain>
    </source>
</reference>
<keyword evidence="2" id="KW-1185">Reference proteome</keyword>
<dbReference type="InParanoid" id="F6XU75"/>
<accession>F6XU75</accession>
<dbReference type="PANTHER" id="PTHR46513">
    <property type="entry name" value="VITELLOGENIN RECEPTOR-LIKE PROTEIN-RELATED-RELATED"/>
    <property type="match status" value="1"/>
</dbReference>
<dbReference type="HOGENOM" id="CLU_1269412_0_0_1"/>
<dbReference type="SUPFAM" id="SSF63825">
    <property type="entry name" value="YWTD domain"/>
    <property type="match status" value="1"/>
</dbReference>
<dbReference type="AlphaFoldDB" id="F6XU75"/>
<reference evidence="2" key="1">
    <citation type="journal article" date="2002" name="Science">
        <title>The draft genome of Ciona intestinalis: insights into chordate and vertebrate origins.</title>
        <authorList>
            <person name="Dehal P."/>
            <person name="Satou Y."/>
            <person name="Campbell R.K."/>
            <person name="Chapman J."/>
            <person name="Degnan B."/>
            <person name="De Tomaso A."/>
            <person name="Davidson B."/>
            <person name="Di Gregorio A."/>
            <person name="Gelpke M."/>
            <person name="Goodstein D.M."/>
            <person name="Harafuji N."/>
            <person name="Hastings K.E."/>
            <person name="Ho I."/>
            <person name="Hotta K."/>
            <person name="Huang W."/>
            <person name="Kawashima T."/>
            <person name="Lemaire P."/>
            <person name="Martinez D."/>
            <person name="Meinertzhagen I.A."/>
            <person name="Necula S."/>
            <person name="Nonaka M."/>
            <person name="Putnam N."/>
            <person name="Rash S."/>
            <person name="Saiga H."/>
            <person name="Satake M."/>
            <person name="Terry A."/>
            <person name="Yamada L."/>
            <person name="Wang H.G."/>
            <person name="Awazu S."/>
            <person name="Azumi K."/>
            <person name="Boore J."/>
            <person name="Branno M."/>
            <person name="Chin-Bow S."/>
            <person name="DeSantis R."/>
            <person name="Doyle S."/>
            <person name="Francino P."/>
            <person name="Keys D.N."/>
            <person name="Haga S."/>
            <person name="Hayashi H."/>
            <person name="Hino K."/>
            <person name="Imai K.S."/>
            <person name="Inaba K."/>
            <person name="Kano S."/>
            <person name="Kobayashi K."/>
            <person name="Kobayashi M."/>
            <person name="Lee B.I."/>
            <person name="Makabe K.W."/>
            <person name="Manohar C."/>
            <person name="Matassi G."/>
            <person name="Medina M."/>
            <person name="Mochizuki Y."/>
            <person name="Mount S."/>
            <person name="Morishita T."/>
            <person name="Miura S."/>
            <person name="Nakayama A."/>
            <person name="Nishizaka S."/>
            <person name="Nomoto H."/>
            <person name="Ohta F."/>
            <person name="Oishi K."/>
            <person name="Rigoutsos I."/>
            <person name="Sano M."/>
            <person name="Sasaki A."/>
            <person name="Sasakura Y."/>
            <person name="Shoguchi E."/>
            <person name="Shin-i T."/>
            <person name="Spagnuolo A."/>
            <person name="Stainier D."/>
            <person name="Suzuki M.M."/>
            <person name="Tassy O."/>
            <person name="Takatori N."/>
            <person name="Tokuoka M."/>
            <person name="Yagi K."/>
            <person name="Yoshizaki F."/>
            <person name="Wada S."/>
            <person name="Zhang C."/>
            <person name="Hyatt P.D."/>
            <person name="Larimer F."/>
            <person name="Detter C."/>
            <person name="Doggett N."/>
            <person name="Glavina T."/>
            <person name="Hawkins T."/>
            <person name="Richardson P."/>
            <person name="Lucas S."/>
            <person name="Kohara Y."/>
            <person name="Levine M."/>
            <person name="Satoh N."/>
            <person name="Rokhsar D.S."/>
        </authorList>
    </citation>
    <scope>NUCLEOTIDE SEQUENCE [LARGE SCALE GENOMIC DNA]</scope>
</reference>
<reference evidence="1" key="4">
    <citation type="submission" date="2025-09" db="UniProtKB">
        <authorList>
            <consortium name="Ensembl"/>
        </authorList>
    </citation>
    <scope>IDENTIFICATION</scope>
</reference>
<dbReference type="Gene3D" id="2.120.10.30">
    <property type="entry name" value="TolB, C-terminal domain"/>
    <property type="match status" value="1"/>
</dbReference>
<dbReference type="PANTHER" id="PTHR46513:SF41">
    <property type="entry name" value="LOW-DENSITY LIPOPROTEIN RECEPTOR-RELATED PROTEIN"/>
    <property type="match status" value="1"/>
</dbReference>
<dbReference type="Ensembl" id="ENSCINT00000023028.2">
    <property type="protein sequence ID" value="ENSCINP00000022782.2"/>
    <property type="gene ID" value="ENSCING00000012100.2"/>
</dbReference>
<name>F6XU75_CIOIN</name>
<reference evidence="1" key="3">
    <citation type="submission" date="2025-08" db="UniProtKB">
        <authorList>
            <consortium name="Ensembl"/>
        </authorList>
    </citation>
    <scope>IDENTIFICATION</scope>
</reference>
<dbReference type="InterPro" id="IPR050778">
    <property type="entry name" value="Cueball_EGF_LRP_Nidogen"/>
</dbReference>
<dbReference type="InterPro" id="IPR011042">
    <property type="entry name" value="6-blade_b-propeller_TolB-like"/>
</dbReference>
<evidence type="ECO:0000313" key="2">
    <source>
        <dbReference type="Proteomes" id="UP000008144"/>
    </source>
</evidence>
<evidence type="ECO:0008006" key="3">
    <source>
        <dbReference type="Google" id="ProtNLM"/>
    </source>
</evidence>
<proteinExistence type="predicted"/>